<dbReference type="InterPro" id="IPR036390">
    <property type="entry name" value="WH_DNA-bd_sf"/>
</dbReference>
<comment type="similarity">
    <text evidence="1">Belongs to the UPF0502 family.</text>
</comment>
<dbReference type="SUPFAM" id="SSF46785">
    <property type="entry name" value="Winged helix' DNA-binding domain"/>
    <property type="match status" value="2"/>
</dbReference>
<accession>A0A1Y0EL07</accession>
<dbReference type="HAMAP" id="MF_01584">
    <property type="entry name" value="UPF0502"/>
    <property type="match status" value="1"/>
</dbReference>
<dbReference type="Proteomes" id="UP000196138">
    <property type="component" value="Chromosome"/>
</dbReference>
<dbReference type="InterPro" id="IPR036388">
    <property type="entry name" value="WH-like_DNA-bd_sf"/>
</dbReference>
<feature type="region of interest" description="Disordered" evidence="2">
    <location>
        <begin position="180"/>
        <end position="200"/>
    </location>
</feature>
<dbReference type="AlphaFoldDB" id="A0A1Y0EL07"/>
<proteinExistence type="inferred from homology"/>
<feature type="compositionally biased region" description="Low complexity" evidence="2">
    <location>
        <begin position="190"/>
        <end position="200"/>
    </location>
</feature>
<organism evidence="3 4">
    <name type="scientific">Comamonas serinivorans</name>
    <dbReference type="NCBI Taxonomy" id="1082851"/>
    <lineage>
        <taxon>Bacteria</taxon>
        <taxon>Pseudomonadati</taxon>
        <taxon>Pseudomonadota</taxon>
        <taxon>Betaproteobacteria</taxon>
        <taxon>Burkholderiales</taxon>
        <taxon>Comamonadaceae</taxon>
        <taxon>Comamonas</taxon>
    </lineage>
</organism>
<evidence type="ECO:0000256" key="1">
    <source>
        <dbReference type="HAMAP-Rule" id="MF_01584"/>
    </source>
</evidence>
<dbReference type="OrthoDB" id="9784785at2"/>
<evidence type="ECO:0000256" key="2">
    <source>
        <dbReference type="SAM" id="MobiDB-lite"/>
    </source>
</evidence>
<dbReference type="InterPro" id="IPR007432">
    <property type="entry name" value="DUF480"/>
</dbReference>
<protein>
    <submittedName>
        <fullName evidence="3">Uncharacterized protein</fullName>
    </submittedName>
</protein>
<dbReference type="EMBL" id="CP021455">
    <property type="protein sequence ID" value="ARU04315.1"/>
    <property type="molecule type" value="Genomic_DNA"/>
</dbReference>
<dbReference type="RefSeq" id="WP_087278638.1">
    <property type="nucleotide sequence ID" value="NZ_CP021455.1"/>
</dbReference>
<sequence length="247" mass="26719">MDITPTAPTPFDPQQTPLSPVEARVLGTLMEKARTVPDTYPMTLNGLVTGCNQKTSRDPVLQLSEAEVLAALDELRQRHLVHEVSGGRTPKYSHQFTRVLAVPDQSAALLGLLMLRGPQTAGELRLNAERWHRFADISSVEAFLDELANRSAEKGGPLVTRLARTVGERESRWTQLLTGGSHHNAQAGQSPAPATPDSDTAADISALKSRVSELETQLQALCEALGLSQKRPSLSQNCDKSDPLTGD</sequence>
<evidence type="ECO:0000313" key="3">
    <source>
        <dbReference type="EMBL" id="ARU04315.1"/>
    </source>
</evidence>
<dbReference type="Pfam" id="PF04337">
    <property type="entry name" value="DUF480"/>
    <property type="match status" value="1"/>
</dbReference>
<gene>
    <name evidence="3" type="ORF">CCO03_06175</name>
</gene>
<dbReference type="PANTHER" id="PTHR38768">
    <property type="entry name" value="UPF0502 PROTEIN YCEH"/>
    <property type="match status" value="1"/>
</dbReference>
<feature type="compositionally biased region" description="Polar residues" evidence="2">
    <location>
        <begin position="180"/>
        <end position="189"/>
    </location>
</feature>
<reference evidence="3 4" key="1">
    <citation type="submission" date="2017-05" db="EMBL/GenBank/DDBJ databases">
        <authorList>
            <person name="Song R."/>
            <person name="Chenine A.L."/>
            <person name="Ruprecht R.M."/>
        </authorList>
    </citation>
    <scope>NUCLEOTIDE SEQUENCE [LARGE SCALE GENOMIC DNA]</scope>
    <source>
        <strain evidence="3 4">DSM 26136</strain>
    </source>
</reference>
<dbReference type="Gene3D" id="1.10.10.10">
    <property type="entry name" value="Winged helix-like DNA-binding domain superfamily/Winged helix DNA-binding domain"/>
    <property type="match status" value="2"/>
</dbReference>
<dbReference type="KEGG" id="cser:CCO03_06175"/>
<evidence type="ECO:0000313" key="4">
    <source>
        <dbReference type="Proteomes" id="UP000196138"/>
    </source>
</evidence>
<name>A0A1Y0EL07_9BURK</name>
<keyword evidence="4" id="KW-1185">Reference proteome</keyword>
<dbReference type="PANTHER" id="PTHR38768:SF1">
    <property type="entry name" value="UPF0502 PROTEIN YCEH"/>
    <property type="match status" value="1"/>
</dbReference>